<dbReference type="FunFam" id="3.40.50.880:FF:000031">
    <property type="entry name" value="Multifunctional tryptophan biosynthesis protein"/>
    <property type="match status" value="1"/>
</dbReference>
<evidence type="ECO:0000256" key="1">
    <source>
        <dbReference type="ARBA" id="ARBA00001164"/>
    </source>
</evidence>
<dbReference type="InterPro" id="IPR029062">
    <property type="entry name" value="Class_I_gatase-like"/>
</dbReference>
<dbReference type="GO" id="GO:0004049">
    <property type="term" value="F:anthranilate synthase activity"/>
    <property type="evidence" value="ECO:0007669"/>
    <property type="project" value="UniProtKB-EC"/>
</dbReference>
<dbReference type="Gene3D" id="3.40.50.880">
    <property type="match status" value="1"/>
</dbReference>
<dbReference type="OrthoDB" id="524799at2759"/>
<reference evidence="23" key="1">
    <citation type="submission" date="2020-11" db="EMBL/GenBank/DDBJ databases">
        <authorList>
            <consortium name="DOE Joint Genome Institute"/>
            <person name="Ahrendt S."/>
            <person name="Riley R."/>
            <person name="Andreopoulos W."/>
            <person name="Labutti K."/>
            <person name="Pangilinan J."/>
            <person name="Ruiz-Duenas F.J."/>
            <person name="Barrasa J.M."/>
            <person name="Sanchez-Garcia M."/>
            <person name="Camarero S."/>
            <person name="Miyauchi S."/>
            <person name="Serrano A."/>
            <person name="Linde D."/>
            <person name="Babiker R."/>
            <person name="Drula E."/>
            <person name="Ayuso-Fernandez I."/>
            <person name="Pacheco R."/>
            <person name="Padilla G."/>
            <person name="Ferreira P."/>
            <person name="Barriuso J."/>
            <person name="Kellner H."/>
            <person name="Castanera R."/>
            <person name="Alfaro M."/>
            <person name="Ramirez L."/>
            <person name="Pisabarro A.G."/>
            <person name="Kuo A."/>
            <person name="Tritt A."/>
            <person name="Lipzen A."/>
            <person name="He G."/>
            <person name="Yan M."/>
            <person name="Ng V."/>
            <person name="Cullen D."/>
            <person name="Martin F."/>
            <person name="Rosso M.-N."/>
            <person name="Henrissat B."/>
            <person name="Hibbett D."/>
            <person name="Martinez A.T."/>
            <person name="Grigoriev I.V."/>
        </authorList>
    </citation>
    <scope>NUCLEOTIDE SEQUENCE</scope>
    <source>
        <strain evidence="23">CBS 506.95</strain>
    </source>
</reference>
<dbReference type="Pfam" id="PF00218">
    <property type="entry name" value="IGPS"/>
    <property type="match status" value="1"/>
</dbReference>
<accession>A0A9P6JKS3</accession>
<evidence type="ECO:0000313" key="23">
    <source>
        <dbReference type="EMBL" id="KAF9524014.1"/>
    </source>
</evidence>
<protein>
    <recommendedName>
        <fullName evidence="9">Multifunctional tryptophan biosynthesis protein</fullName>
        <ecNumber evidence="7">4.1.1.48</ecNumber>
        <ecNumber evidence="6">4.1.3.27</ecNumber>
        <ecNumber evidence="8">5.3.1.24</ecNumber>
    </recommendedName>
</protein>
<evidence type="ECO:0000256" key="5">
    <source>
        <dbReference type="ARBA" id="ARBA00004873"/>
    </source>
</evidence>
<keyword evidence="11" id="KW-0210">Decarboxylase</keyword>
<gene>
    <name evidence="23" type="ORF">CPB83DRAFT_861933</name>
</gene>
<dbReference type="CDD" id="cd00331">
    <property type="entry name" value="IGPS"/>
    <property type="match status" value="1"/>
</dbReference>
<comment type="catalytic activity">
    <reaction evidence="2">
        <text>1-(2-carboxyphenylamino)-1-deoxy-D-ribulose 5-phosphate + H(+) = (1S,2R)-1-C-(indol-3-yl)glycerol 3-phosphate + CO2 + H2O</text>
        <dbReference type="Rhea" id="RHEA:23476"/>
        <dbReference type="ChEBI" id="CHEBI:15377"/>
        <dbReference type="ChEBI" id="CHEBI:15378"/>
        <dbReference type="ChEBI" id="CHEBI:16526"/>
        <dbReference type="ChEBI" id="CHEBI:58613"/>
        <dbReference type="ChEBI" id="CHEBI:58866"/>
        <dbReference type="EC" id="4.1.1.48"/>
    </reaction>
</comment>
<dbReference type="CDD" id="cd01743">
    <property type="entry name" value="GATase1_Anthranilate_Synthase"/>
    <property type="match status" value="1"/>
</dbReference>
<evidence type="ECO:0000259" key="21">
    <source>
        <dbReference type="Pfam" id="PF00218"/>
    </source>
</evidence>
<dbReference type="InterPro" id="IPR013785">
    <property type="entry name" value="Aldolase_TIM"/>
</dbReference>
<evidence type="ECO:0000256" key="9">
    <source>
        <dbReference type="ARBA" id="ARBA00018819"/>
    </source>
</evidence>
<dbReference type="InterPro" id="IPR011060">
    <property type="entry name" value="RibuloseP-bd_barrel"/>
</dbReference>
<dbReference type="InterPro" id="IPR013798">
    <property type="entry name" value="Indole-3-glycerol_P_synth_dom"/>
</dbReference>
<evidence type="ECO:0000256" key="19">
    <source>
        <dbReference type="SAM" id="MobiDB-lite"/>
    </source>
</evidence>
<feature type="domain" description="N-(5'phosphoribosyl) anthranilate isomerase (PRAI)" evidence="22">
    <location>
        <begin position="811"/>
        <end position="859"/>
    </location>
</feature>
<dbReference type="Pfam" id="PF00117">
    <property type="entry name" value="GATase"/>
    <property type="match status" value="1"/>
</dbReference>
<evidence type="ECO:0000256" key="11">
    <source>
        <dbReference type="ARBA" id="ARBA00022793"/>
    </source>
</evidence>
<dbReference type="PRINTS" id="PR00096">
    <property type="entry name" value="GATASE"/>
</dbReference>
<dbReference type="NCBIfam" id="TIGR00566">
    <property type="entry name" value="trpG_papA"/>
    <property type="match status" value="1"/>
</dbReference>
<dbReference type="CDD" id="cd00405">
    <property type="entry name" value="PRAI"/>
    <property type="match status" value="1"/>
</dbReference>
<dbReference type="HAMAP" id="MF_00135">
    <property type="entry name" value="PRAI"/>
    <property type="match status" value="1"/>
</dbReference>
<evidence type="ECO:0000256" key="2">
    <source>
        <dbReference type="ARBA" id="ARBA00001633"/>
    </source>
</evidence>
<dbReference type="SUPFAM" id="SSF51366">
    <property type="entry name" value="Ribulose-phoshate binding barrel"/>
    <property type="match status" value="3"/>
</dbReference>
<comment type="pathway">
    <text evidence="5">Amino-acid biosynthesis; L-tryptophan biosynthesis; L-tryptophan from chorismate: step 1/5.</text>
</comment>
<name>A0A9P6JKS3_9AGAR</name>
<dbReference type="GO" id="GO:0000162">
    <property type="term" value="P:L-tryptophan biosynthetic process"/>
    <property type="evidence" value="ECO:0007669"/>
    <property type="project" value="UniProtKB-KW"/>
</dbReference>
<keyword evidence="14" id="KW-0057">Aromatic amino acid biosynthesis</keyword>
<dbReference type="GO" id="GO:0004640">
    <property type="term" value="F:phosphoribosylanthranilate isomerase activity"/>
    <property type="evidence" value="ECO:0007669"/>
    <property type="project" value="UniProtKB-EC"/>
</dbReference>
<dbReference type="GO" id="GO:0004425">
    <property type="term" value="F:indole-3-glycerol-phosphate synthase activity"/>
    <property type="evidence" value="ECO:0007669"/>
    <property type="project" value="UniProtKB-EC"/>
</dbReference>
<evidence type="ECO:0000256" key="4">
    <source>
        <dbReference type="ARBA" id="ARBA00004696"/>
    </source>
</evidence>
<proteinExistence type="inferred from homology"/>
<evidence type="ECO:0000313" key="24">
    <source>
        <dbReference type="Proteomes" id="UP000807306"/>
    </source>
</evidence>
<evidence type="ECO:0000256" key="6">
    <source>
        <dbReference type="ARBA" id="ARBA00012266"/>
    </source>
</evidence>
<evidence type="ECO:0000256" key="10">
    <source>
        <dbReference type="ARBA" id="ARBA00022605"/>
    </source>
</evidence>
<dbReference type="InterPro" id="IPR001240">
    <property type="entry name" value="PRAI_dom"/>
</dbReference>
<dbReference type="AlphaFoldDB" id="A0A9P6JKS3"/>
<feature type="compositionally biased region" description="Acidic residues" evidence="19">
    <location>
        <begin position="869"/>
        <end position="885"/>
    </location>
</feature>
<dbReference type="Pfam" id="PF00697">
    <property type="entry name" value="PRAI"/>
    <property type="match status" value="2"/>
</dbReference>
<dbReference type="PIRSF" id="PIRSF001382">
    <property type="entry name" value="TrpG-trpC-trpF"/>
    <property type="match status" value="1"/>
</dbReference>
<evidence type="ECO:0000256" key="12">
    <source>
        <dbReference type="ARBA" id="ARBA00022822"/>
    </source>
</evidence>
<keyword evidence="15" id="KW-0413">Isomerase</keyword>
<organism evidence="23 24">
    <name type="scientific">Crepidotus variabilis</name>
    <dbReference type="NCBI Taxonomy" id="179855"/>
    <lineage>
        <taxon>Eukaryota</taxon>
        <taxon>Fungi</taxon>
        <taxon>Dikarya</taxon>
        <taxon>Basidiomycota</taxon>
        <taxon>Agaricomycotina</taxon>
        <taxon>Agaricomycetes</taxon>
        <taxon>Agaricomycetidae</taxon>
        <taxon>Agaricales</taxon>
        <taxon>Agaricineae</taxon>
        <taxon>Crepidotaceae</taxon>
        <taxon>Crepidotus</taxon>
    </lineage>
</organism>
<keyword evidence="12" id="KW-0822">Tryptophan biosynthesis</keyword>
<dbReference type="FunFam" id="3.20.20.70:FF:000136">
    <property type="entry name" value="Multifunctional tryptophan biosynthesis protein"/>
    <property type="match status" value="1"/>
</dbReference>
<dbReference type="InterPro" id="IPR006221">
    <property type="entry name" value="TrpG/PapA_dom"/>
</dbReference>
<feature type="region of interest" description="Disordered" evidence="19">
    <location>
        <begin position="861"/>
        <end position="885"/>
    </location>
</feature>
<dbReference type="PANTHER" id="PTHR22854">
    <property type="entry name" value="TRYPTOPHAN BIOSYNTHESIS PROTEIN"/>
    <property type="match status" value="1"/>
</dbReference>
<keyword evidence="16" id="KW-0456">Lyase</keyword>
<evidence type="ECO:0000256" key="7">
    <source>
        <dbReference type="ARBA" id="ARBA00012362"/>
    </source>
</evidence>
<comment type="pathway">
    <text evidence="4">Amino-acid biosynthesis; L-tryptophan biosynthesis; L-tryptophan from chorismate: step 4/5.</text>
</comment>
<dbReference type="PROSITE" id="PS51273">
    <property type="entry name" value="GATASE_TYPE_1"/>
    <property type="match status" value="1"/>
</dbReference>
<keyword evidence="17" id="KW-0511">Multifunctional enzyme</keyword>
<comment type="catalytic activity">
    <reaction evidence="18">
        <text>chorismate + L-glutamine = anthranilate + pyruvate + L-glutamate + H(+)</text>
        <dbReference type="Rhea" id="RHEA:21732"/>
        <dbReference type="ChEBI" id="CHEBI:15361"/>
        <dbReference type="ChEBI" id="CHEBI:15378"/>
        <dbReference type="ChEBI" id="CHEBI:16567"/>
        <dbReference type="ChEBI" id="CHEBI:29748"/>
        <dbReference type="ChEBI" id="CHEBI:29985"/>
        <dbReference type="ChEBI" id="CHEBI:58359"/>
        <dbReference type="EC" id="4.1.3.27"/>
    </reaction>
</comment>
<comment type="caution">
    <text evidence="23">The sequence shown here is derived from an EMBL/GenBank/DDBJ whole genome shotgun (WGS) entry which is preliminary data.</text>
</comment>
<dbReference type="EC" id="4.1.1.48" evidence="7"/>
<keyword evidence="13" id="KW-0315">Glutamine amidotransferase</keyword>
<evidence type="ECO:0000256" key="14">
    <source>
        <dbReference type="ARBA" id="ARBA00023141"/>
    </source>
</evidence>
<evidence type="ECO:0000256" key="16">
    <source>
        <dbReference type="ARBA" id="ARBA00023239"/>
    </source>
</evidence>
<dbReference type="InterPro" id="IPR016302">
    <property type="entry name" value="Anthranilate_synth_II"/>
</dbReference>
<dbReference type="EC" id="4.1.3.27" evidence="6"/>
<keyword evidence="10" id="KW-0028">Amino-acid biosynthesis</keyword>
<keyword evidence="24" id="KW-1185">Reference proteome</keyword>
<dbReference type="EC" id="5.3.1.24" evidence="8"/>
<evidence type="ECO:0000256" key="13">
    <source>
        <dbReference type="ARBA" id="ARBA00022962"/>
    </source>
</evidence>
<evidence type="ECO:0000256" key="18">
    <source>
        <dbReference type="ARBA" id="ARBA00047683"/>
    </source>
</evidence>
<feature type="compositionally biased region" description="Basic and acidic residues" evidence="19">
    <location>
        <begin position="733"/>
        <end position="746"/>
    </location>
</feature>
<dbReference type="InterPro" id="IPR045186">
    <property type="entry name" value="Indole-3-glycerol_P_synth"/>
</dbReference>
<dbReference type="InterPro" id="IPR017926">
    <property type="entry name" value="GATASE"/>
</dbReference>
<evidence type="ECO:0000256" key="17">
    <source>
        <dbReference type="ARBA" id="ARBA00023268"/>
    </source>
</evidence>
<dbReference type="PRINTS" id="PR00097">
    <property type="entry name" value="ANTSNTHASEII"/>
</dbReference>
<dbReference type="Gene3D" id="3.20.20.70">
    <property type="entry name" value="Aldolase class I"/>
    <property type="match status" value="3"/>
</dbReference>
<feature type="domain" description="Glutamine amidotransferase" evidence="20">
    <location>
        <begin position="17"/>
        <end position="201"/>
    </location>
</feature>
<dbReference type="Proteomes" id="UP000807306">
    <property type="component" value="Unassembled WGS sequence"/>
</dbReference>
<comment type="catalytic activity">
    <reaction evidence="1">
        <text>N-(5-phospho-beta-D-ribosyl)anthranilate = 1-(2-carboxyphenylamino)-1-deoxy-D-ribulose 5-phosphate</text>
        <dbReference type="Rhea" id="RHEA:21540"/>
        <dbReference type="ChEBI" id="CHEBI:18277"/>
        <dbReference type="ChEBI" id="CHEBI:58613"/>
        <dbReference type="EC" id="5.3.1.24"/>
    </reaction>
</comment>
<evidence type="ECO:0000256" key="8">
    <source>
        <dbReference type="ARBA" id="ARBA00012572"/>
    </source>
</evidence>
<evidence type="ECO:0000259" key="22">
    <source>
        <dbReference type="Pfam" id="PF00697"/>
    </source>
</evidence>
<comment type="pathway">
    <text evidence="3">Amino-acid biosynthesis; L-tryptophan biosynthesis; L-tryptophan from chorismate: step 3/5.</text>
</comment>
<evidence type="ECO:0000256" key="15">
    <source>
        <dbReference type="ARBA" id="ARBA00023235"/>
    </source>
</evidence>
<evidence type="ECO:0000259" key="20">
    <source>
        <dbReference type="Pfam" id="PF00117"/>
    </source>
</evidence>
<dbReference type="EMBL" id="MU157906">
    <property type="protein sequence ID" value="KAF9524014.1"/>
    <property type="molecule type" value="Genomic_DNA"/>
</dbReference>
<feature type="region of interest" description="Disordered" evidence="19">
    <location>
        <begin position="733"/>
        <end position="802"/>
    </location>
</feature>
<sequence>MAETTLPKQLEGQLDVLMIDNFDSFTWNLYQQLCLQGAEVTVIRNDAISPSLFPQLKINSLVVSPGPGHPQTDSGISNAAIQYFQGKVPVLGVCMGLECLVDVHGGKIAYAGEIKHGKVSRVRHDSRGCFRGIPQGIKSIRYHSLSAAHSSLPPDLAITAATEESGVIMGLRHRKYTVEAVQYHPESILSEGGDELIKNFLSLRGGLWEDNPEARVLDVSLPPFPYEALPTEITSKPGATSRIPSILDKIYTQRLQDVSDAQKTPGSTLTDLQTLLSLNIAPTLIPFVSRIKQTEQGRLALFAEIKRASPSKGPISVGTSPAAQALTYALSGAHTISVLTEPKWFLGTLQDMQHVRQAIAHLPNRPAVLRKDFILSKYQVLESRLYGADTLLLIVSMLPEPLLRDLYAFSLELGMEPLVEVNNAKEMEMALSLPAKVIGVNNRNLHDFNVDMGTTSRLTDMVAGKDVILLALSGITGPEDVRRYAAEGVKGVLIGESLMRAKDPAAFIKELLSIPATSSPATWSSQPPVVKICGIKTRDEALAVTEAGADLIGLVFAQKSKRFVDIDTAREIAHAIRDLRFKAGAQAKASSGENLLENDVMANTPWLTTHATRLSLSPQHTRPLLVGVFQDASLDVILHTISEVQLDLVQLHGSEPIDWAMRLPVPVIRAFHIGSDRNRPDGITQGGVHQHILLDSTRDDGSGVSGGSGKVVDWDLARQIVNHGEIVTDTFKGKGEARSAATRHEATSSTSSVPIPVNAAPEAPTANGADSVPAEGDVPAAASTATPSAASTAPAPLPEVKPSRNVPFLLPIILAGGLNPDNVAKAIAKVHPWAVDVSGGVENADGSGKDLEKVRAFINHAKGLTPSPDSEESEEEDSPSEAEGE</sequence>
<evidence type="ECO:0000256" key="3">
    <source>
        <dbReference type="ARBA" id="ARBA00004664"/>
    </source>
</evidence>
<dbReference type="SUPFAM" id="SSF52317">
    <property type="entry name" value="Class I glutamine amidotransferase-like"/>
    <property type="match status" value="1"/>
</dbReference>
<dbReference type="PANTHER" id="PTHR22854:SF2">
    <property type="entry name" value="INDOLE-3-GLYCEROL-PHOSPHATE SYNTHASE"/>
    <property type="match status" value="1"/>
</dbReference>
<feature type="domain" description="Indole-3-glycerol phosphate synthase" evidence="21">
    <location>
        <begin position="247"/>
        <end position="511"/>
    </location>
</feature>
<feature type="compositionally biased region" description="Low complexity" evidence="19">
    <location>
        <begin position="779"/>
        <end position="794"/>
    </location>
</feature>
<feature type="domain" description="N-(5'phosphoribosyl) anthranilate isomerase (PRAI)" evidence="22">
    <location>
        <begin position="619"/>
        <end position="721"/>
    </location>
</feature>